<feature type="compositionally biased region" description="Polar residues" evidence="1">
    <location>
        <begin position="841"/>
        <end position="853"/>
    </location>
</feature>
<feature type="compositionally biased region" description="Low complexity" evidence="1">
    <location>
        <begin position="883"/>
        <end position="898"/>
    </location>
</feature>
<dbReference type="InterPro" id="IPR015943">
    <property type="entry name" value="WD40/YVTN_repeat-like_dom_sf"/>
</dbReference>
<feature type="compositionally biased region" description="Polar residues" evidence="1">
    <location>
        <begin position="1007"/>
        <end position="1030"/>
    </location>
</feature>
<feature type="compositionally biased region" description="Polar residues" evidence="1">
    <location>
        <begin position="137"/>
        <end position="152"/>
    </location>
</feature>
<evidence type="ECO:0000313" key="3">
    <source>
        <dbReference type="Proteomes" id="UP000019132"/>
    </source>
</evidence>
<reference evidence="2" key="3">
    <citation type="submission" date="2015-02" db="UniProtKB">
        <authorList>
            <consortium name="EnsemblProtists"/>
        </authorList>
    </citation>
    <scope>IDENTIFICATION</scope>
    <source>
        <strain evidence="2">DAOM BR144</strain>
    </source>
</reference>
<protein>
    <submittedName>
        <fullName evidence="2">Uncharacterized protein</fullName>
    </submittedName>
</protein>
<dbReference type="HOGENOM" id="CLU_010200_0_0_1"/>
<feature type="compositionally biased region" description="Low complexity" evidence="1">
    <location>
        <begin position="765"/>
        <end position="777"/>
    </location>
</feature>
<feature type="region of interest" description="Disordered" evidence="1">
    <location>
        <begin position="137"/>
        <end position="176"/>
    </location>
</feature>
<proteinExistence type="predicted"/>
<dbReference type="InterPro" id="IPR039191">
    <property type="entry name" value="Nopp140-like"/>
</dbReference>
<feature type="region of interest" description="Disordered" evidence="1">
    <location>
        <begin position="1"/>
        <end position="105"/>
    </location>
</feature>
<dbReference type="PANTHER" id="PTHR23216:SF1">
    <property type="entry name" value="NUCLEOLAR AND COILED-BODY PHOSPHOPROTEIN 1"/>
    <property type="match status" value="1"/>
</dbReference>
<keyword evidence="3" id="KW-1185">Reference proteome</keyword>
<feature type="compositionally biased region" description="Basic and acidic residues" evidence="1">
    <location>
        <begin position="1050"/>
        <end position="1059"/>
    </location>
</feature>
<reference evidence="3" key="2">
    <citation type="submission" date="2010-04" db="EMBL/GenBank/DDBJ databases">
        <authorList>
            <person name="Buell R."/>
            <person name="Hamilton J."/>
            <person name="Hostetler J."/>
        </authorList>
    </citation>
    <scope>NUCLEOTIDE SEQUENCE [LARGE SCALE GENOMIC DNA]</scope>
    <source>
        <strain evidence="3">DAOM:BR144</strain>
    </source>
</reference>
<feature type="region of interest" description="Disordered" evidence="1">
    <location>
        <begin position="715"/>
        <end position="1059"/>
    </location>
</feature>
<feature type="compositionally biased region" description="Low complexity" evidence="1">
    <location>
        <begin position="986"/>
        <end position="997"/>
    </location>
</feature>
<accession>K3WT75</accession>
<feature type="compositionally biased region" description="Basic and acidic residues" evidence="1">
    <location>
        <begin position="154"/>
        <end position="169"/>
    </location>
</feature>
<feature type="compositionally biased region" description="Basic and acidic residues" evidence="1">
    <location>
        <begin position="778"/>
        <end position="800"/>
    </location>
</feature>
<feature type="region of interest" description="Disordered" evidence="1">
    <location>
        <begin position="352"/>
        <end position="371"/>
    </location>
</feature>
<evidence type="ECO:0000256" key="1">
    <source>
        <dbReference type="SAM" id="MobiDB-lite"/>
    </source>
</evidence>
<dbReference type="eggNOG" id="ENOG502RG83">
    <property type="taxonomic scope" value="Eukaryota"/>
</dbReference>
<dbReference type="EnsemblProtists" id="PYU1_T008169">
    <property type="protein sequence ID" value="PYU1_T008169"/>
    <property type="gene ID" value="PYU1_G008153"/>
</dbReference>
<organism evidence="2 3">
    <name type="scientific">Globisporangium ultimum (strain ATCC 200006 / CBS 805.95 / DAOM BR144)</name>
    <name type="common">Pythium ultimum</name>
    <dbReference type="NCBI Taxonomy" id="431595"/>
    <lineage>
        <taxon>Eukaryota</taxon>
        <taxon>Sar</taxon>
        <taxon>Stramenopiles</taxon>
        <taxon>Oomycota</taxon>
        <taxon>Peronosporomycetes</taxon>
        <taxon>Pythiales</taxon>
        <taxon>Pythiaceae</taxon>
        <taxon>Globisporangium</taxon>
    </lineage>
</organism>
<reference evidence="3" key="1">
    <citation type="journal article" date="2010" name="Genome Biol.">
        <title>Genome sequence of the necrotrophic plant pathogen Pythium ultimum reveals original pathogenicity mechanisms and effector repertoire.</title>
        <authorList>
            <person name="Levesque C.A."/>
            <person name="Brouwer H."/>
            <person name="Cano L."/>
            <person name="Hamilton J.P."/>
            <person name="Holt C."/>
            <person name="Huitema E."/>
            <person name="Raffaele S."/>
            <person name="Robideau G.P."/>
            <person name="Thines M."/>
            <person name="Win J."/>
            <person name="Zerillo M.M."/>
            <person name="Beakes G.W."/>
            <person name="Boore J.L."/>
            <person name="Busam D."/>
            <person name="Dumas B."/>
            <person name="Ferriera S."/>
            <person name="Fuerstenberg S.I."/>
            <person name="Gachon C.M."/>
            <person name="Gaulin E."/>
            <person name="Govers F."/>
            <person name="Grenville-Briggs L."/>
            <person name="Horner N."/>
            <person name="Hostetler J."/>
            <person name="Jiang R.H."/>
            <person name="Johnson J."/>
            <person name="Krajaejun T."/>
            <person name="Lin H."/>
            <person name="Meijer H.J."/>
            <person name="Moore B."/>
            <person name="Morris P."/>
            <person name="Phuntmart V."/>
            <person name="Puiu D."/>
            <person name="Shetty J."/>
            <person name="Stajich J.E."/>
            <person name="Tripathy S."/>
            <person name="Wawra S."/>
            <person name="van West P."/>
            <person name="Whitty B.R."/>
            <person name="Coutinho P.M."/>
            <person name="Henrissat B."/>
            <person name="Martin F."/>
            <person name="Thomas P.D."/>
            <person name="Tyler B.M."/>
            <person name="De Vries R.P."/>
            <person name="Kamoun S."/>
            <person name="Yandell M."/>
            <person name="Tisserat N."/>
            <person name="Buell C.R."/>
        </authorList>
    </citation>
    <scope>NUCLEOTIDE SEQUENCE</scope>
    <source>
        <strain evidence="3">DAOM:BR144</strain>
    </source>
</reference>
<dbReference type="InterPro" id="IPR036322">
    <property type="entry name" value="WD40_repeat_dom_sf"/>
</dbReference>
<dbReference type="Gene3D" id="2.130.10.10">
    <property type="entry name" value="YVTN repeat-like/Quinoprotein amine dehydrogenase"/>
    <property type="match status" value="1"/>
</dbReference>
<dbReference type="InParanoid" id="K3WT75"/>
<dbReference type="VEuPathDB" id="FungiDB:PYU1_G008153"/>
<dbReference type="GO" id="GO:0005730">
    <property type="term" value="C:nucleolus"/>
    <property type="evidence" value="ECO:0007669"/>
    <property type="project" value="InterPro"/>
</dbReference>
<sequence>MATPSASAKHAVKAFPTPSFVSPEPHALTAKEHLQRTLSGGQHKKKRKLDRELQLAANDKTSSSNSISSHEDASSKKKHKSTSSSSIAMPRLTPQQQLQRIKLKMKMKAAAVQGVASAPSSSSESIVEKKAKKALTDISNKQSENPSTTINEVPQRKLDFTPTPDKDTTKASSSHTRAELVAAAIGPVTVASSESSSSESEDSSSESGYSSDECEVSFDAITLGNTRIVREAESPFSTASSVSSTASLRPVGLEYRFSVSSTVSSIAVAPNGQFLVVGFSNGMIYLYPLTKDSFRFRGGVLLDHITARGMYTQLMVRVAIPEDGKFIFAGVYRGSTDIRAFEVDSIKFPPTGLNQKASSSKDADESDDEHDGFGAATAHAISHTYSDAKLKGFGAVKSIFRSSINKTEYHLLCGLGIKNLHLWRFFQRPNTSEWSWECIFDKTANGISLEYLSFHPSVANQIISKSEHQNIRIWTLEEEAHDDDFASLALHKVSHVDVKNTVDMTAVYGEYAYGGSESLALIDLRSASRMELDLPLSTKEQQAQQDAAAATKDNARITASLMRPRNSRRRGTTPGAEDLVGGTGMRHMRTVSQVAGREKSPFTVGMCSDGSVFFHKPQAALGMATPLEYVEGYERFFQDPSLSFQAQFSDLTRVNTSGQLAVLPLPATEKEDWMIVAANQDQLLVRSLKAFLCRNEQIIEHARVKRGLKNVLRDLGGADSSSSSSSSSSESESDEEGFDVVPTDKQRHQKNAKSNSGDDKETSRSASSPPLSSSSSLKAKEPKDKVKPKAEGEAVKREKPSVSSTKTSDKWRSSNSAVSVKKEAKDTTTTSRSSIAPLHESSVQSVGSKQQDASPMPLVVTTPKRQTKPSGINAVTRMPSMDVASPVVSISSLSSGTSNPNTPEPSKLTQREKQLLVLKDLEWTPPPKAASSNRSNKELDGQERSTNQRLDQITEDDDSKKSGNNRSSKAKSRTKTLFSTIDDEPSATTTPTTSTEPTTKKPKKEGQLQSGKSELTSSSIKDASNSLESSVRTDKAAASGDADNQTMNEKTYESSTRRH</sequence>
<feature type="compositionally biased region" description="Low complexity" evidence="1">
    <location>
        <begin position="719"/>
        <end position="730"/>
    </location>
</feature>
<dbReference type="PANTHER" id="PTHR23216">
    <property type="entry name" value="NUCLEOLAR AND COILED-BODY PHOSPHOPROTEIN 1"/>
    <property type="match status" value="1"/>
</dbReference>
<evidence type="ECO:0000313" key="2">
    <source>
        <dbReference type="EnsemblProtists" id="PYU1_T008169"/>
    </source>
</evidence>
<name>K3WT75_GLOUD</name>
<dbReference type="Proteomes" id="UP000019132">
    <property type="component" value="Unassembled WGS sequence"/>
</dbReference>
<dbReference type="SUPFAM" id="SSF50978">
    <property type="entry name" value="WD40 repeat-like"/>
    <property type="match status" value="1"/>
</dbReference>
<dbReference type="AlphaFoldDB" id="K3WT75"/>
<feature type="region of interest" description="Disordered" evidence="1">
    <location>
        <begin position="190"/>
        <end position="213"/>
    </location>
</feature>
<feature type="compositionally biased region" description="Basic and acidic residues" evidence="1">
    <location>
        <begin position="909"/>
        <end position="922"/>
    </location>
</feature>
<dbReference type="EMBL" id="GL376619">
    <property type="status" value="NOT_ANNOTATED_CDS"/>
    <property type="molecule type" value="Genomic_DNA"/>
</dbReference>